<dbReference type="Gene3D" id="3.40.630.30">
    <property type="match status" value="1"/>
</dbReference>
<evidence type="ECO:0000313" key="3">
    <source>
        <dbReference type="Proteomes" id="UP001606302"/>
    </source>
</evidence>
<keyword evidence="3" id="KW-1185">Reference proteome</keyword>
<feature type="domain" description="N-acyl amino acid synthase FeeM catalytic core" evidence="1">
    <location>
        <begin position="25"/>
        <end position="177"/>
    </location>
</feature>
<dbReference type="Pfam" id="PF21926">
    <property type="entry name" value="FeeM"/>
    <property type="match status" value="1"/>
</dbReference>
<evidence type="ECO:0000313" key="2">
    <source>
        <dbReference type="EMBL" id="MFG6460162.1"/>
    </source>
</evidence>
<reference evidence="2 3" key="1">
    <citation type="submission" date="2024-08" db="EMBL/GenBank/DDBJ databases">
        <authorList>
            <person name="Lu H."/>
        </authorList>
    </citation>
    <scope>NUCLEOTIDE SEQUENCE [LARGE SCALE GENOMIC DNA]</scope>
    <source>
        <strain evidence="2 3">DXS20W</strain>
    </source>
</reference>
<name>A0ABW7GDX7_9BURK</name>
<accession>A0ABW7GDX7</accession>
<dbReference type="InterPro" id="IPR016181">
    <property type="entry name" value="Acyl_CoA_acyltransferase"/>
</dbReference>
<proteinExistence type="predicted"/>
<sequence>MPARPDPDPAPLALHSGFGGLDGEALQLVARRYADRGLALGGERFGSRSRDRDIVCTAHDGDRLLGTLTVRFDGAGGLHADLLFAAELAGWRAAGVRLCEFGSLAVDRQAHDARRLLSQVFHLAYLHAHRLAGCERGVIEVNPRHVAFYRRWLGWLPYSTARHNPRVNAPAVLMSFDFATVSAQIARWGGRPELLAQARCLYPLAWDAATEAALLARLG</sequence>
<dbReference type="SUPFAM" id="SSF55729">
    <property type="entry name" value="Acyl-CoA N-acyltransferases (Nat)"/>
    <property type="match status" value="1"/>
</dbReference>
<dbReference type="InterPro" id="IPR054597">
    <property type="entry name" value="FeeM_cat"/>
</dbReference>
<dbReference type="Proteomes" id="UP001606302">
    <property type="component" value="Unassembled WGS sequence"/>
</dbReference>
<evidence type="ECO:0000259" key="1">
    <source>
        <dbReference type="Pfam" id="PF21926"/>
    </source>
</evidence>
<organism evidence="2 3">
    <name type="scientific">Pelomonas lactea</name>
    <dbReference type="NCBI Taxonomy" id="3299030"/>
    <lineage>
        <taxon>Bacteria</taxon>
        <taxon>Pseudomonadati</taxon>
        <taxon>Pseudomonadota</taxon>
        <taxon>Betaproteobacteria</taxon>
        <taxon>Burkholderiales</taxon>
        <taxon>Sphaerotilaceae</taxon>
        <taxon>Roseateles</taxon>
    </lineage>
</organism>
<comment type="caution">
    <text evidence="2">The sequence shown here is derived from an EMBL/GenBank/DDBJ whole genome shotgun (WGS) entry which is preliminary data.</text>
</comment>
<protein>
    <submittedName>
        <fullName evidence="2">Long-chain N-acyl amino acid synthase</fullName>
    </submittedName>
</protein>
<dbReference type="RefSeq" id="WP_394508974.1">
    <property type="nucleotide sequence ID" value="NZ_JBIGHX010000001.1"/>
</dbReference>
<gene>
    <name evidence="2" type="ORF">ACG04Q_01180</name>
</gene>
<dbReference type="EMBL" id="JBIGHX010000001">
    <property type="protein sequence ID" value="MFG6460162.1"/>
    <property type="molecule type" value="Genomic_DNA"/>
</dbReference>